<dbReference type="GO" id="GO:0016020">
    <property type="term" value="C:membrane"/>
    <property type="evidence" value="ECO:0007669"/>
    <property type="project" value="UniProtKB-SubCell"/>
</dbReference>
<geneLocation type="mitochondrion" evidence="12"/>
<evidence type="ECO:0000256" key="6">
    <source>
        <dbReference type="ARBA" id="ARBA00022989"/>
    </source>
</evidence>
<accession>A0A650B6V6</accession>
<reference evidence="12" key="1">
    <citation type="submission" date="2019-11" db="EMBL/GenBank/DDBJ databases">
        <authorList>
            <person name="Yuan L.J."/>
        </authorList>
    </citation>
    <scope>NUCLEOTIDE SEQUENCE</scope>
</reference>
<dbReference type="GO" id="GO:0008137">
    <property type="term" value="F:NADH dehydrogenase (ubiquinone) activity"/>
    <property type="evidence" value="ECO:0007669"/>
    <property type="project" value="UniProtKB-EC"/>
</dbReference>
<evidence type="ECO:0000256" key="2">
    <source>
        <dbReference type="ARBA" id="ARBA00010519"/>
    </source>
</evidence>
<keyword evidence="4 11" id="KW-0812">Transmembrane</keyword>
<keyword evidence="6 11" id="KW-1133">Transmembrane helix</keyword>
<evidence type="ECO:0000256" key="11">
    <source>
        <dbReference type="SAM" id="Phobius"/>
    </source>
</evidence>
<comment type="subcellular location">
    <subcellularLocation>
        <location evidence="1">Membrane</location>
        <topology evidence="1">Multi-pass membrane protein</topology>
    </subcellularLocation>
</comment>
<keyword evidence="12" id="KW-0496">Mitochondrion</keyword>
<dbReference type="EMBL" id="MN688221">
    <property type="protein sequence ID" value="QGQ51717.1"/>
    <property type="molecule type" value="Genomic_DNA"/>
</dbReference>
<comment type="similarity">
    <text evidence="2">Belongs to the complex I subunit 4L family.</text>
</comment>
<dbReference type="Gene3D" id="1.10.287.3510">
    <property type="match status" value="1"/>
</dbReference>
<keyword evidence="7" id="KW-0520">NAD</keyword>
<evidence type="ECO:0000256" key="8">
    <source>
        <dbReference type="ARBA" id="ARBA00023136"/>
    </source>
</evidence>
<evidence type="ECO:0000256" key="4">
    <source>
        <dbReference type="ARBA" id="ARBA00022692"/>
    </source>
</evidence>
<evidence type="ECO:0000256" key="3">
    <source>
        <dbReference type="ARBA" id="ARBA00016612"/>
    </source>
</evidence>
<keyword evidence="5" id="KW-1278">Translocase</keyword>
<evidence type="ECO:0000256" key="10">
    <source>
        <dbReference type="ARBA" id="ARBA00049551"/>
    </source>
</evidence>
<gene>
    <name evidence="12" type="primary">ND4L</name>
</gene>
<organism evidence="12">
    <name type="scientific">Eurythenes magellanicus</name>
    <dbReference type="NCBI Taxonomy" id="1813117"/>
    <lineage>
        <taxon>Eukaryota</taxon>
        <taxon>Metazoa</taxon>
        <taxon>Ecdysozoa</taxon>
        <taxon>Arthropoda</taxon>
        <taxon>Crustacea</taxon>
        <taxon>Multicrustacea</taxon>
        <taxon>Malacostraca</taxon>
        <taxon>Eumalacostraca</taxon>
        <taxon>Peracarida</taxon>
        <taxon>Amphipoda</taxon>
        <taxon>Amphilochidea</taxon>
        <taxon>Lysianassida</taxon>
        <taxon>Lysianassidira</taxon>
        <taxon>Lysianassoidea</taxon>
        <taxon>Lysianassidae</taxon>
        <taxon>Eurythenes</taxon>
    </lineage>
</organism>
<dbReference type="AlphaFoldDB" id="A0A650B6V6"/>
<evidence type="ECO:0000256" key="5">
    <source>
        <dbReference type="ARBA" id="ARBA00022967"/>
    </source>
</evidence>
<feature type="transmembrane region" description="Helical" evidence="11">
    <location>
        <begin position="59"/>
        <end position="80"/>
    </location>
</feature>
<evidence type="ECO:0000256" key="7">
    <source>
        <dbReference type="ARBA" id="ARBA00023027"/>
    </source>
</evidence>
<dbReference type="InterPro" id="IPR039428">
    <property type="entry name" value="NUOK/Mnh_C1-like"/>
</dbReference>
<keyword evidence="8 11" id="KW-0472">Membrane</keyword>
<evidence type="ECO:0000256" key="1">
    <source>
        <dbReference type="ARBA" id="ARBA00004141"/>
    </source>
</evidence>
<feature type="transmembrane region" description="Helical" evidence="11">
    <location>
        <begin position="6"/>
        <end position="24"/>
    </location>
</feature>
<feature type="transmembrane region" description="Helical" evidence="11">
    <location>
        <begin position="31"/>
        <end position="53"/>
    </location>
</feature>
<protein>
    <recommendedName>
        <fullName evidence="3">NADH-ubiquinone oxidoreductase chain 4L</fullName>
    </recommendedName>
    <alternativeName>
        <fullName evidence="9">NADH dehydrogenase subunit 4L</fullName>
    </alternativeName>
</protein>
<evidence type="ECO:0000313" key="12">
    <source>
        <dbReference type="EMBL" id="QGQ51717.1"/>
    </source>
</evidence>
<proteinExistence type="inferred from homology"/>
<evidence type="ECO:0000256" key="9">
    <source>
        <dbReference type="ARBA" id="ARBA00031586"/>
    </source>
</evidence>
<reference evidence="12" key="2">
    <citation type="journal article" date="2020" name="Mitochondrial DNA Part B Resour">
        <title>The complete mitochondrial genome of the deep-sea amphipod Eurythenes magellanicus (Crustacea: Amphipoda: Lysianassidae).</title>
        <authorList>
            <person name="Li J.-Y."/>
            <person name="Liao Y.-W."/>
            <person name="Li J."/>
            <person name="He L.-S."/>
        </authorList>
    </citation>
    <scope>NUCLEOTIDE SEQUENCE</scope>
</reference>
<name>A0A650B6V6_9CRUS</name>
<sequence>MVELMELGAGVIVISGLFSFIFNYSHVLGSLLSLELIGLGIYFLMGLGSGFLGSEMFCVLYFLVMVVSEGVLGISLLVMMSSTHSSDMMKHYNSLLC</sequence>
<dbReference type="Pfam" id="PF00420">
    <property type="entry name" value="Oxidored_q2"/>
    <property type="match status" value="1"/>
</dbReference>
<comment type="catalytic activity">
    <reaction evidence="10">
        <text>a ubiquinone + NADH + 5 H(+)(in) = a ubiquinol + NAD(+) + 4 H(+)(out)</text>
        <dbReference type="Rhea" id="RHEA:29091"/>
        <dbReference type="Rhea" id="RHEA-COMP:9565"/>
        <dbReference type="Rhea" id="RHEA-COMP:9566"/>
        <dbReference type="ChEBI" id="CHEBI:15378"/>
        <dbReference type="ChEBI" id="CHEBI:16389"/>
        <dbReference type="ChEBI" id="CHEBI:17976"/>
        <dbReference type="ChEBI" id="CHEBI:57540"/>
        <dbReference type="ChEBI" id="CHEBI:57945"/>
        <dbReference type="EC" id="7.1.1.2"/>
    </reaction>
</comment>